<proteinExistence type="predicted"/>
<comment type="caution">
    <text evidence="2">The sequence shown here is derived from an EMBL/GenBank/DDBJ whole genome shotgun (WGS) entry which is preliminary data.</text>
</comment>
<gene>
    <name evidence="2" type="ORF">SDC9_63441</name>
</gene>
<organism evidence="2">
    <name type="scientific">bioreactor metagenome</name>
    <dbReference type="NCBI Taxonomy" id="1076179"/>
    <lineage>
        <taxon>unclassified sequences</taxon>
        <taxon>metagenomes</taxon>
        <taxon>ecological metagenomes</taxon>
    </lineage>
</organism>
<dbReference type="EMBL" id="VSSQ01002723">
    <property type="protein sequence ID" value="MPM17057.1"/>
    <property type="molecule type" value="Genomic_DNA"/>
</dbReference>
<evidence type="ECO:0000256" key="1">
    <source>
        <dbReference type="SAM" id="MobiDB-lite"/>
    </source>
</evidence>
<feature type="region of interest" description="Disordered" evidence="1">
    <location>
        <begin position="1"/>
        <end position="31"/>
    </location>
</feature>
<sequence length="31" mass="3737">MRTTLEKISYTPEEEQDLRRLAEEEENGKKI</sequence>
<reference evidence="2" key="1">
    <citation type="submission" date="2019-08" db="EMBL/GenBank/DDBJ databases">
        <authorList>
            <person name="Kucharzyk K."/>
            <person name="Murdoch R.W."/>
            <person name="Higgins S."/>
            <person name="Loffler F."/>
        </authorList>
    </citation>
    <scope>NUCLEOTIDE SEQUENCE</scope>
</reference>
<evidence type="ECO:0000313" key="2">
    <source>
        <dbReference type="EMBL" id="MPM17057.1"/>
    </source>
</evidence>
<protein>
    <submittedName>
        <fullName evidence="2">Uncharacterized protein</fullName>
    </submittedName>
</protein>
<feature type="compositionally biased region" description="Basic and acidic residues" evidence="1">
    <location>
        <begin position="17"/>
        <end position="31"/>
    </location>
</feature>
<accession>A0A644XM54</accession>
<dbReference type="AlphaFoldDB" id="A0A644XM54"/>
<name>A0A644XM54_9ZZZZ</name>